<dbReference type="AlphaFoldDB" id="J3MWL9"/>
<dbReference type="HOGENOM" id="CLU_2447176_0_0_1"/>
<protein>
    <submittedName>
        <fullName evidence="1">Uncharacterized protein</fullName>
    </submittedName>
</protein>
<organism evidence="1">
    <name type="scientific">Oryza brachyantha</name>
    <name type="common">malo sina</name>
    <dbReference type="NCBI Taxonomy" id="4533"/>
    <lineage>
        <taxon>Eukaryota</taxon>
        <taxon>Viridiplantae</taxon>
        <taxon>Streptophyta</taxon>
        <taxon>Embryophyta</taxon>
        <taxon>Tracheophyta</taxon>
        <taxon>Spermatophyta</taxon>
        <taxon>Magnoliopsida</taxon>
        <taxon>Liliopsida</taxon>
        <taxon>Poales</taxon>
        <taxon>Poaceae</taxon>
        <taxon>BOP clade</taxon>
        <taxon>Oryzoideae</taxon>
        <taxon>Oryzeae</taxon>
        <taxon>Oryzinae</taxon>
        <taxon>Oryza</taxon>
    </lineage>
</organism>
<dbReference type="Proteomes" id="UP000006038">
    <property type="component" value="Chromosome 9"/>
</dbReference>
<sequence length="90" mass="9615">MATQTAQSERNDGMQPQPELLMAARHGDREQLMRLLVLGRTVALASSQLPADEVVVHVEEEAGCVLPTVEDAEVTPADAVTVGLDSVLHV</sequence>
<keyword evidence="2" id="KW-1185">Reference proteome</keyword>
<dbReference type="EnsemblPlants" id="OB09G13980.1">
    <property type="protein sequence ID" value="OB09G13980.1"/>
    <property type="gene ID" value="OB09G13980"/>
</dbReference>
<evidence type="ECO:0000313" key="2">
    <source>
        <dbReference type="Proteomes" id="UP000006038"/>
    </source>
</evidence>
<reference evidence="1" key="2">
    <citation type="submission" date="2013-04" db="UniProtKB">
        <authorList>
            <consortium name="EnsemblPlants"/>
        </authorList>
    </citation>
    <scope>IDENTIFICATION</scope>
</reference>
<evidence type="ECO:0000313" key="1">
    <source>
        <dbReference type="EnsemblPlants" id="OB09G13980.1"/>
    </source>
</evidence>
<reference evidence="1" key="1">
    <citation type="journal article" date="2013" name="Nat. Commun.">
        <title>Whole-genome sequencing of Oryza brachyantha reveals mechanisms underlying Oryza genome evolution.</title>
        <authorList>
            <person name="Chen J."/>
            <person name="Huang Q."/>
            <person name="Gao D."/>
            <person name="Wang J."/>
            <person name="Lang Y."/>
            <person name="Liu T."/>
            <person name="Li B."/>
            <person name="Bai Z."/>
            <person name="Luis Goicoechea J."/>
            <person name="Liang C."/>
            <person name="Chen C."/>
            <person name="Zhang W."/>
            <person name="Sun S."/>
            <person name="Liao Y."/>
            <person name="Zhang X."/>
            <person name="Yang L."/>
            <person name="Song C."/>
            <person name="Wang M."/>
            <person name="Shi J."/>
            <person name="Liu G."/>
            <person name="Liu J."/>
            <person name="Zhou H."/>
            <person name="Zhou W."/>
            <person name="Yu Q."/>
            <person name="An N."/>
            <person name="Chen Y."/>
            <person name="Cai Q."/>
            <person name="Wang B."/>
            <person name="Liu B."/>
            <person name="Min J."/>
            <person name="Huang Y."/>
            <person name="Wu H."/>
            <person name="Li Z."/>
            <person name="Zhang Y."/>
            <person name="Yin Y."/>
            <person name="Song W."/>
            <person name="Jiang J."/>
            <person name="Jackson S.A."/>
            <person name="Wing R.A."/>
            <person name="Wang J."/>
            <person name="Chen M."/>
        </authorList>
    </citation>
    <scope>NUCLEOTIDE SEQUENCE [LARGE SCALE GENOMIC DNA]</scope>
    <source>
        <strain evidence="1">cv. IRGC 101232</strain>
    </source>
</reference>
<dbReference type="Gramene" id="OB09G13980.1">
    <property type="protein sequence ID" value="OB09G13980.1"/>
    <property type="gene ID" value="OB09G13980"/>
</dbReference>
<proteinExistence type="predicted"/>
<dbReference type="STRING" id="4533.J3MWL9"/>
<name>J3MWL9_ORYBR</name>
<accession>J3MWL9</accession>